<name>A0A8B7RD83_HIPAR</name>
<evidence type="ECO:0000313" key="2">
    <source>
        <dbReference type="Proteomes" id="UP000694851"/>
    </source>
</evidence>
<feature type="compositionally biased region" description="Low complexity" evidence="1">
    <location>
        <begin position="128"/>
        <end position="140"/>
    </location>
</feature>
<proteinExistence type="predicted"/>
<keyword evidence="2" id="KW-1185">Reference proteome</keyword>
<gene>
    <name evidence="3" type="primary">LOC109383242</name>
</gene>
<accession>A0A8B7RD83</accession>
<dbReference type="RefSeq" id="XP_019499016.1">
    <property type="nucleotide sequence ID" value="XM_019643471.1"/>
</dbReference>
<evidence type="ECO:0000313" key="3">
    <source>
        <dbReference type="RefSeq" id="XP_019499016.1"/>
    </source>
</evidence>
<feature type="region of interest" description="Disordered" evidence="1">
    <location>
        <begin position="41"/>
        <end position="225"/>
    </location>
</feature>
<feature type="compositionally biased region" description="Gly residues" evidence="1">
    <location>
        <begin position="170"/>
        <end position="184"/>
    </location>
</feature>
<feature type="compositionally biased region" description="Basic and acidic residues" evidence="1">
    <location>
        <begin position="62"/>
        <end position="71"/>
    </location>
</feature>
<sequence length="274" mass="27698">MGGGAPHAPGVACVPSAVDLGGDLCEQAADCAPAPGCEVLGGRRCVGPGQGRPPTRTGADWLEPRGRERSAPPRRRGPPVRGRAALLGPEAGSEWKGREARAGWESAAGGGRAASPKAEGGPREARGADPLAAGAAPPARSHSVSPRGRHGSCARPPGTHTCLSRAANPGPGGQLGAGECGRGWGALSDAGERGAGRSGTKGRCARGRVTSPRPPLELEGWDPQPEGALRRLQGCRAPGFTQCCPWSGWGKTVLKLLSWVPGASRERAGSGQAL</sequence>
<feature type="compositionally biased region" description="Basic and acidic residues" evidence="1">
    <location>
        <begin position="93"/>
        <end position="102"/>
    </location>
</feature>
<evidence type="ECO:0000256" key="1">
    <source>
        <dbReference type="SAM" id="MobiDB-lite"/>
    </source>
</evidence>
<reference evidence="3" key="1">
    <citation type="submission" date="2025-08" db="UniProtKB">
        <authorList>
            <consortium name="RefSeq"/>
        </authorList>
    </citation>
    <scope>IDENTIFICATION</scope>
    <source>
        <tissue evidence="3">Muscle</tissue>
    </source>
</reference>
<organism evidence="2 3">
    <name type="scientific">Hipposideros armiger</name>
    <name type="common">Great Himalayan leaf-nosed bat</name>
    <dbReference type="NCBI Taxonomy" id="186990"/>
    <lineage>
        <taxon>Eukaryota</taxon>
        <taxon>Metazoa</taxon>
        <taxon>Chordata</taxon>
        <taxon>Craniata</taxon>
        <taxon>Vertebrata</taxon>
        <taxon>Euteleostomi</taxon>
        <taxon>Mammalia</taxon>
        <taxon>Eutheria</taxon>
        <taxon>Laurasiatheria</taxon>
        <taxon>Chiroptera</taxon>
        <taxon>Yinpterochiroptera</taxon>
        <taxon>Rhinolophoidea</taxon>
        <taxon>Hipposideridae</taxon>
        <taxon>Hipposideros</taxon>
    </lineage>
</organism>
<dbReference type="AlphaFoldDB" id="A0A8B7RD83"/>
<protein>
    <submittedName>
        <fullName evidence="3">Uncharacterized protein LOC109383242</fullName>
    </submittedName>
</protein>
<dbReference type="KEGG" id="hai:109383242"/>
<dbReference type="GeneID" id="109383242"/>
<dbReference type="Proteomes" id="UP000694851">
    <property type="component" value="Unplaced"/>
</dbReference>